<feature type="transmembrane region" description="Helical" evidence="7">
    <location>
        <begin position="12"/>
        <end position="31"/>
    </location>
</feature>
<feature type="transmembrane region" description="Helical" evidence="7">
    <location>
        <begin position="59"/>
        <end position="84"/>
    </location>
</feature>
<keyword evidence="10" id="KW-1185">Reference proteome</keyword>
<protein>
    <submittedName>
        <fullName evidence="9">Cytochrome c oxidase accessory protein</fullName>
    </submittedName>
</protein>
<dbReference type="RefSeq" id="WP_094325819.1">
    <property type="nucleotide sequence ID" value="NZ_CP022347.1"/>
</dbReference>
<evidence type="ECO:0000313" key="9">
    <source>
        <dbReference type="EMBL" id="ASQ31010.1"/>
    </source>
</evidence>
<evidence type="ECO:0000256" key="4">
    <source>
        <dbReference type="ARBA" id="ARBA00022982"/>
    </source>
</evidence>
<feature type="transmembrane region" description="Helical" evidence="7">
    <location>
        <begin position="127"/>
        <end position="149"/>
    </location>
</feature>
<dbReference type="Pfam" id="PF11614">
    <property type="entry name" value="FixG_C"/>
    <property type="match status" value="1"/>
</dbReference>
<dbReference type="AlphaFoldDB" id="A0A222MZ62"/>
<evidence type="ECO:0000259" key="8">
    <source>
        <dbReference type="PROSITE" id="PS51379"/>
    </source>
</evidence>
<feature type="transmembrane region" description="Helical" evidence="7">
    <location>
        <begin position="161"/>
        <end position="180"/>
    </location>
</feature>
<dbReference type="NCBIfam" id="TIGR02745">
    <property type="entry name" value="ccoG_rdxA_fixG"/>
    <property type="match status" value="1"/>
</dbReference>
<evidence type="ECO:0000256" key="2">
    <source>
        <dbReference type="ARBA" id="ARBA00022485"/>
    </source>
</evidence>
<dbReference type="InterPro" id="IPR013783">
    <property type="entry name" value="Ig-like_fold"/>
</dbReference>
<dbReference type="KEGG" id="cavi:CAV_1390"/>
<dbReference type="Pfam" id="PF13746">
    <property type="entry name" value="Fer4_18"/>
    <property type="match status" value="1"/>
</dbReference>
<dbReference type="PANTHER" id="PTHR30176:SF3">
    <property type="entry name" value="FERREDOXIN-TYPE PROTEIN NAPH"/>
    <property type="match status" value="1"/>
</dbReference>
<dbReference type="GO" id="GO:0046872">
    <property type="term" value="F:metal ion binding"/>
    <property type="evidence" value="ECO:0007669"/>
    <property type="project" value="UniProtKB-KW"/>
</dbReference>
<keyword evidence="7" id="KW-1133">Transmembrane helix</keyword>
<dbReference type="SUPFAM" id="SSF54862">
    <property type="entry name" value="4Fe-4S ferredoxins"/>
    <property type="match status" value="1"/>
</dbReference>
<dbReference type="Gene3D" id="2.60.40.10">
    <property type="entry name" value="Immunoglobulins"/>
    <property type="match status" value="1"/>
</dbReference>
<dbReference type="EMBL" id="CP022347">
    <property type="protein sequence ID" value="ASQ31010.1"/>
    <property type="molecule type" value="Genomic_DNA"/>
</dbReference>
<evidence type="ECO:0000256" key="1">
    <source>
        <dbReference type="ARBA" id="ARBA00022448"/>
    </source>
</evidence>
<reference evidence="9 10" key="1">
    <citation type="submission" date="2017-07" db="EMBL/GenBank/DDBJ databases">
        <title>Analysis of two Campylobacter avium genomes and identification of a novel hippuricase gene.</title>
        <authorList>
            <person name="Miller W.G."/>
            <person name="Chapman M.H."/>
            <person name="Yee E."/>
            <person name="Revez J."/>
            <person name="Bono J.L."/>
            <person name="Rossi M."/>
        </authorList>
    </citation>
    <scope>NUCLEOTIDE SEQUENCE [LARGE SCALE GENOMIC DNA]</scope>
    <source>
        <strain evidence="9 10">LMG 24591</strain>
    </source>
</reference>
<keyword evidence="6" id="KW-0411">Iron-sulfur</keyword>
<evidence type="ECO:0000256" key="6">
    <source>
        <dbReference type="ARBA" id="ARBA00023014"/>
    </source>
</evidence>
<dbReference type="GO" id="GO:0051539">
    <property type="term" value="F:4 iron, 4 sulfur cluster binding"/>
    <property type="evidence" value="ECO:0007669"/>
    <property type="project" value="UniProtKB-KW"/>
</dbReference>
<sequence>MQAKITNFTKQRYTVYALIAIIALVMPFIRINGNHFFLLSFDHKKLDLLFVSFSTQELFLMPFILIGLFLTIFFVTTLAGRIWCAWACPQTIFRVIYRDFIQTKLLKIRKNIHDKQKEYPGNLAKKLLAILLFYILSLVVTSNLLWYFVPPEDFFAYIQDPANHLLLLGILFCASLFLTFDVVYIQEKFCVYVCPYARIQSVMFDHDTVQVIYDEKRGGVIYDGKTKLHKKPPQGECIGCEACVTVCPTHIDIRQGMQLDCINCLECADACSVVQKRFDRPSLIQWTSSQAIQTGNKVKYFRFRTVAYLVVLGIVFVALMLMTTKKENMLLNINRSTELYHIQKLSDNSLEVSNSYIFLFQNTDDKPHEYYFEATLRDSGEKLEILRPSKPFTLKPKEQSKQIVVIKAHKELIKDDTKDTVFPMTVKAFAVDDKENIQIFRESIFVYPKQTILQEALK</sequence>
<evidence type="ECO:0000313" key="10">
    <source>
        <dbReference type="Proteomes" id="UP000201169"/>
    </source>
</evidence>
<organism evidence="9 10">
    <name type="scientific">Campylobacter avium LMG 24591</name>
    <dbReference type="NCBI Taxonomy" id="522484"/>
    <lineage>
        <taxon>Bacteria</taxon>
        <taxon>Pseudomonadati</taxon>
        <taxon>Campylobacterota</taxon>
        <taxon>Epsilonproteobacteria</taxon>
        <taxon>Campylobacterales</taxon>
        <taxon>Campylobacteraceae</taxon>
        <taxon>Campylobacter</taxon>
    </lineage>
</organism>
<dbReference type="InterPro" id="IPR051684">
    <property type="entry name" value="Electron_Trans/Redox"/>
</dbReference>
<gene>
    <name evidence="9" type="primary">ccoG</name>
    <name evidence="9" type="ORF">CAV_1390</name>
</gene>
<dbReference type="Proteomes" id="UP000201169">
    <property type="component" value="Chromosome"/>
</dbReference>
<dbReference type="Pfam" id="PF12801">
    <property type="entry name" value="Fer4_5"/>
    <property type="match status" value="1"/>
</dbReference>
<dbReference type="PROSITE" id="PS51379">
    <property type="entry name" value="4FE4S_FER_2"/>
    <property type="match status" value="1"/>
</dbReference>
<dbReference type="InterPro" id="IPR014116">
    <property type="entry name" value="Cyt_c_oxidase_cbb3_FixG"/>
</dbReference>
<keyword evidence="7" id="KW-0812">Transmembrane</keyword>
<feature type="transmembrane region" description="Helical" evidence="7">
    <location>
        <begin position="306"/>
        <end position="324"/>
    </location>
</feature>
<keyword evidence="4" id="KW-0249">Electron transport</keyword>
<name>A0A222MZ62_9BACT</name>
<dbReference type="InterPro" id="IPR032879">
    <property type="entry name" value="FixG_C"/>
</dbReference>
<dbReference type="InterPro" id="IPR017900">
    <property type="entry name" value="4Fe4S_Fe_S_CS"/>
</dbReference>
<proteinExistence type="predicted"/>
<keyword evidence="1" id="KW-0813">Transport</keyword>
<keyword evidence="2" id="KW-0004">4Fe-4S</keyword>
<dbReference type="PROSITE" id="PS00198">
    <property type="entry name" value="4FE4S_FER_1"/>
    <property type="match status" value="1"/>
</dbReference>
<evidence type="ECO:0000256" key="5">
    <source>
        <dbReference type="ARBA" id="ARBA00023004"/>
    </source>
</evidence>
<keyword evidence="7" id="KW-0472">Membrane</keyword>
<feature type="domain" description="4Fe-4S ferredoxin-type" evidence="8">
    <location>
        <begin position="226"/>
        <end position="256"/>
    </location>
</feature>
<dbReference type="PANTHER" id="PTHR30176">
    <property type="entry name" value="FERREDOXIN-TYPE PROTEIN NAPH"/>
    <property type="match status" value="1"/>
</dbReference>
<accession>A0A222MZ62</accession>
<keyword evidence="5" id="KW-0408">Iron</keyword>
<dbReference type="OrthoDB" id="9811700at2"/>
<evidence type="ECO:0000256" key="7">
    <source>
        <dbReference type="SAM" id="Phobius"/>
    </source>
</evidence>
<dbReference type="Gene3D" id="3.30.70.20">
    <property type="match status" value="1"/>
</dbReference>
<dbReference type="InterPro" id="IPR017896">
    <property type="entry name" value="4Fe4S_Fe-S-bd"/>
</dbReference>
<dbReference type="GO" id="GO:0005886">
    <property type="term" value="C:plasma membrane"/>
    <property type="evidence" value="ECO:0007669"/>
    <property type="project" value="TreeGrafter"/>
</dbReference>
<evidence type="ECO:0000256" key="3">
    <source>
        <dbReference type="ARBA" id="ARBA00022723"/>
    </source>
</evidence>
<keyword evidence="3" id="KW-0479">Metal-binding</keyword>